<dbReference type="RefSeq" id="WP_323356286.1">
    <property type="nucleotide sequence ID" value="NZ_JAYGHY010000014.1"/>
</dbReference>
<feature type="region of interest" description="Disordered" evidence="1">
    <location>
        <begin position="66"/>
        <end position="85"/>
    </location>
</feature>
<sequence>MSPPLSRPELSNLLLEAVHRRDTTATARLSRQWAHRHGVGSLEQFRTGSLMAQQGSEASEWLRQHLEGPDVAPTAPGSERPKPIAPGVDDAFAALEAAFSTPPVPDVEATAHLALVPEPVSAAMSLPEASRLSVLPPGTPPAPAPSTLAGLRSWLSGDPQHRRAS</sequence>
<organism evidence="2 3">
    <name type="scientific">Cyanobium gracile UHCC 0281</name>
    <dbReference type="NCBI Taxonomy" id="3110309"/>
    <lineage>
        <taxon>Bacteria</taxon>
        <taxon>Bacillati</taxon>
        <taxon>Cyanobacteriota</taxon>
        <taxon>Cyanophyceae</taxon>
        <taxon>Synechococcales</taxon>
        <taxon>Prochlorococcaceae</taxon>
        <taxon>Cyanobium</taxon>
    </lineage>
</organism>
<name>A0ABU5SUK4_9CYAN</name>
<comment type="caution">
    <text evidence="2">The sequence shown here is derived from an EMBL/GenBank/DDBJ whole genome shotgun (WGS) entry which is preliminary data.</text>
</comment>
<protein>
    <submittedName>
        <fullName evidence="2">Uncharacterized protein</fullName>
    </submittedName>
</protein>
<evidence type="ECO:0000256" key="1">
    <source>
        <dbReference type="SAM" id="MobiDB-lite"/>
    </source>
</evidence>
<evidence type="ECO:0000313" key="3">
    <source>
        <dbReference type="Proteomes" id="UP001302329"/>
    </source>
</evidence>
<dbReference type="EMBL" id="JAYGHY010000014">
    <property type="protein sequence ID" value="MEA5442201.1"/>
    <property type="molecule type" value="Genomic_DNA"/>
</dbReference>
<reference evidence="2 3" key="1">
    <citation type="submission" date="2023-12" db="EMBL/GenBank/DDBJ databases">
        <title>Baltic Sea Cyanobacteria.</title>
        <authorList>
            <person name="Delbaje E."/>
            <person name="Fewer D.P."/>
            <person name="Shishido T.K."/>
        </authorList>
    </citation>
    <scope>NUCLEOTIDE SEQUENCE [LARGE SCALE GENOMIC DNA]</scope>
    <source>
        <strain evidence="2 3">UHCC 0281</strain>
    </source>
</reference>
<accession>A0ABU5SUK4</accession>
<proteinExistence type="predicted"/>
<dbReference type="Proteomes" id="UP001302329">
    <property type="component" value="Unassembled WGS sequence"/>
</dbReference>
<gene>
    <name evidence="2" type="ORF">VB739_06520</name>
</gene>
<evidence type="ECO:0000313" key="2">
    <source>
        <dbReference type="EMBL" id="MEA5442201.1"/>
    </source>
</evidence>
<feature type="region of interest" description="Disordered" evidence="1">
    <location>
        <begin position="131"/>
        <end position="165"/>
    </location>
</feature>
<keyword evidence="3" id="KW-1185">Reference proteome</keyword>